<feature type="domain" description="Cation-transporting P-type ATPase N-terminal" evidence="17">
    <location>
        <begin position="287"/>
        <end position="336"/>
    </location>
</feature>
<dbReference type="InterPro" id="IPR023214">
    <property type="entry name" value="HAD_sf"/>
</dbReference>
<sequence length="1347" mass="150549">MAHINEAYDEDMELRNINSNAYPKYGESAAAVAATNSGPPVTRKDAEYINVGEEDQSEIIGYTRSSLKTAATWMCVVVTAGLLRLVFHWQPKWMLYCTHTRCNLQHATRILIVEEYKKYKRYFVKEVITLKASQIRWESNVKECQWWRAFGKTWFLLLRVLDIRLEQDYSVLSAGVASMDKGGPSAACPPSSKPPEPQQQPGGGSCRVPSETWSAPDAGAQHHQQLAGEPLRSLLVPNSRGFINERSSVRLFRCKKTTYLWDEDDRNFYKLPHLSTGQSTSSLHACRGLSWQDQVRRRAVYGDNCISVPVTPIPKLLFQEALNPFYIFQLFSVILWYTDEYRYYATVIVVTSVVSLVSEVYQMHKNQVILRKTIQSSDVTEVMRANGQAEKIPSEQLVPGDVLLVPAHGCTMHCDAVLLQGNAIVNESMLTGESVPVTKTPVANKHGLMYSDKEHGKHTLFCGTKVIQTRFYGGERVRAVVVRTGFGTNKGALVRSIMYPPPVDFKFQQDSYKFVLVLVSIASFGFLYTVVTKFMRNVSVAEIALDSLDLITIVIPPALPMAMTVGILYALRRLKKKNIFCISPRSVNISGVLNCVCFDKTGTLTEDGLDMRGVVPVNGRVDLKGSVRKNSKSHDQSSKSHGQSTSKTNNKPNESPVKIYMDSLDKEPMNLPQNHLLFAMATCHSITIIKNELVGDPLELRMFESTGWVLTEPGMDDTNKYDMIMPTSVHPPATNGFSADDHIQQLEFGIVRQFPFESSLQRMTVITRRLGDHHWDLYCKGSPEKIASLSTHESMPPNFNSELRSYTDQGYRVLALAHRTISMPYHRVHKVDREEVECNLQFLGLLVMENRLKQETKVVIQQLHQANIRTVMVTGDNLLTALSVGRECGLVSPQDTVLEVKKPPTGGVCYEPTTPPQDASDSVSVDIDGNNDGSSKGGDGGGDISNPAGRIVLAVDGSSWAALQDDWQQLEAVLVRGVVFARMNPDQKQQLITHLQAIGYYVGMCGDGANDCGALKAAHAGISLSEAEASVASPFTSKEPNISCVPNLIREGRTALVTSFGVFKYMAAYSLTQFVSIMIFYSIDSNLTDFQFLYIDLFLITVFAILFGRTESYKGNLHPTSPPAALMSFTPIASLLLQMSLVITFQTFVFYYVQKQSWYVPFNATTSDVIIAGHENYAVFSVSIFQYIILAVVFSRGPPYRQPIYTNWLLSGSIIIMTCLSVYIVVWPNQTFIDLFDMVLPPDEPEAWSFRYQLVLLALLNSALAMIVEYFVVDYLIYQKIRPMVSNVEKSKKIYLSIDMRLQSDKKWACSSPAPGTHSYSHEIVNDEGSVTQRHPPLPVVQYQSAL</sequence>
<evidence type="ECO:0000256" key="11">
    <source>
        <dbReference type="ARBA" id="ARBA00022989"/>
    </source>
</evidence>
<dbReference type="Gene3D" id="3.40.50.1000">
    <property type="entry name" value="HAD superfamily/HAD-like"/>
    <property type="match status" value="1"/>
</dbReference>
<dbReference type="NCBIfam" id="TIGR01657">
    <property type="entry name" value="P-ATPase-V"/>
    <property type="match status" value="1"/>
</dbReference>
<feature type="transmembrane region" description="Helical" evidence="14">
    <location>
        <begin position="1089"/>
        <end position="1108"/>
    </location>
</feature>
<dbReference type="SUPFAM" id="SSF81665">
    <property type="entry name" value="Calcium ATPase, transmembrane domain M"/>
    <property type="match status" value="1"/>
</dbReference>
<dbReference type="SUPFAM" id="SSF81660">
    <property type="entry name" value="Metal cation-transporting ATPase, ATP-binding domain N"/>
    <property type="match status" value="1"/>
</dbReference>
<dbReference type="SFLD" id="SFLDS00003">
    <property type="entry name" value="Haloacid_Dehalogenase"/>
    <property type="match status" value="1"/>
</dbReference>
<dbReference type="InterPro" id="IPR006544">
    <property type="entry name" value="P-type_TPase_V"/>
</dbReference>
<keyword evidence="9 14" id="KW-0460">Magnesium</keyword>
<dbReference type="GO" id="GO:0031902">
    <property type="term" value="C:late endosome membrane"/>
    <property type="evidence" value="ECO:0007669"/>
    <property type="project" value="UniProtKB-SubCell"/>
</dbReference>
<dbReference type="GO" id="GO:0019829">
    <property type="term" value="F:ATPase-coupled monoatomic cation transmembrane transporter activity"/>
    <property type="evidence" value="ECO:0007669"/>
    <property type="project" value="UniProtKB-UniRule"/>
</dbReference>
<dbReference type="FunFam" id="3.40.1110.10:FF:000026">
    <property type="entry name" value="Cation-transporting ATPase"/>
    <property type="match status" value="1"/>
</dbReference>
<dbReference type="PRINTS" id="PR00119">
    <property type="entry name" value="CATATPASE"/>
</dbReference>
<evidence type="ECO:0000259" key="16">
    <source>
        <dbReference type="Pfam" id="PF00122"/>
    </source>
</evidence>
<evidence type="ECO:0000256" key="12">
    <source>
        <dbReference type="ARBA" id="ARBA00023136"/>
    </source>
</evidence>
<dbReference type="Pfam" id="PF13246">
    <property type="entry name" value="Cation_ATPase"/>
    <property type="match status" value="1"/>
</dbReference>
<feature type="domain" description="P-type ATPase A" evidence="16">
    <location>
        <begin position="380"/>
        <end position="497"/>
    </location>
</feature>
<protein>
    <recommendedName>
        <fullName evidence="14">Cation-transporting ATPase</fullName>
        <ecNumber evidence="14">7.2.2.-</ecNumber>
    </recommendedName>
</protein>
<dbReference type="GO" id="GO:0046872">
    <property type="term" value="F:metal ion binding"/>
    <property type="evidence" value="ECO:0007669"/>
    <property type="project" value="UniProtKB-UniRule"/>
</dbReference>
<dbReference type="Gene3D" id="2.70.150.10">
    <property type="entry name" value="Calcium-transporting ATPase, cytoplasmic transduction domain A"/>
    <property type="match status" value="1"/>
</dbReference>
<evidence type="ECO:0000256" key="14">
    <source>
        <dbReference type="RuleBase" id="RU362082"/>
    </source>
</evidence>
<feature type="transmembrane region" description="Helical" evidence="14">
    <location>
        <begin position="1207"/>
        <end position="1230"/>
    </location>
</feature>
<accession>A0A2P2I2A5</accession>
<dbReference type="PANTHER" id="PTHR45630">
    <property type="entry name" value="CATION-TRANSPORTING ATPASE-RELATED"/>
    <property type="match status" value="1"/>
</dbReference>
<dbReference type="GO" id="GO:0015203">
    <property type="term" value="F:polyamine transmembrane transporter activity"/>
    <property type="evidence" value="ECO:0007669"/>
    <property type="project" value="TreeGrafter"/>
</dbReference>
<evidence type="ECO:0000256" key="13">
    <source>
        <dbReference type="ARBA" id="ARBA00049360"/>
    </source>
</evidence>
<dbReference type="InterPro" id="IPR023298">
    <property type="entry name" value="ATPase_P-typ_TM_dom_sf"/>
</dbReference>
<dbReference type="Pfam" id="PF00122">
    <property type="entry name" value="E1-E2_ATPase"/>
    <property type="match status" value="1"/>
</dbReference>
<evidence type="ECO:0000256" key="3">
    <source>
        <dbReference type="ARBA" id="ARBA00022553"/>
    </source>
</evidence>
<dbReference type="InterPro" id="IPR047821">
    <property type="entry name" value="P5B-type_ATPase"/>
</dbReference>
<evidence type="ECO:0000256" key="8">
    <source>
        <dbReference type="ARBA" id="ARBA00022840"/>
    </source>
</evidence>
<dbReference type="SUPFAM" id="SSF56784">
    <property type="entry name" value="HAD-like"/>
    <property type="match status" value="1"/>
</dbReference>
<dbReference type="InterPro" id="IPR047819">
    <property type="entry name" value="P5A-ATPase_N"/>
</dbReference>
<dbReference type="InterPro" id="IPR036412">
    <property type="entry name" value="HAD-like_sf"/>
</dbReference>
<comment type="similarity">
    <text evidence="2 14">Belongs to the cation transport ATPase (P-type) (TC 3.A.3) family. Type V subfamily.</text>
</comment>
<feature type="transmembrane region" description="Helical" evidence="14">
    <location>
        <begin position="1129"/>
        <end position="1153"/>
    </location>
</feature>
<keyword evidence="6 14" id="KW-0547">Nucleotide-binding</keyword>
<keyword evidence="11 14" id="KW-1133">Transmembrane helix</keyword>
<dbReference type="GO" id="GO:0006874">
    <property type="term" value="P:intracellular calcium ion homeostasis"/>
    <property type="evidence" value="ECO:0007669"/>
    <property type="project" value="TreeGrafter"/>
</dbReference>
<dbReference type="GO" id="GO:0005524">
    <property type="term" value="F:ATP binding"/>
    <property type="evidence" value="ECO:0007669"/>
    <property type="project" value="UniProtKB-UniRule"/>
</dbReference>
<keyword evidence="7" id="KW-0967">Endosome</keyword>
<feature type="domain" description="P5B-type ATPase N-terminal" evidence="18">
    <location>
        <begin position="53"/>
        <end position="131"/>
    </location>
</feature>
<feature type="transmembrane region" description="Helical" evidence="14">
    <location>
        <begin position="1250"/>
        <end position="1273"/>
    </location>
</feature>
<dbReference type="InterPro" id="IPR023299">
    <property type="entry name" value="ATPase_P-typ_cyto_dom_N"/>
</dbReference>
<name>A0A2P2I2A5_9CRUS</name>
<dbReference type="Gene3D" id="1.20.1110.10">
    <property type="entry name" value="Calcium-transporting ATPase, transmembrane domain"/>
    <property type="match status" value="1"/>
</dbReference>
<dbReference type="Pfam" id="PF00690">
    <property type="entry name" value="Cation_ATPase_N"/>
    <property type="match status" value="1"/>
</dbReference>
<dbReference type="EMBL" id="IACF01002486">
    <property type="protein sequence ID" value="LAB68139.1"/>
    <property type="molecule type" value="mRNA"/>
</dbReference>
<dbReference type="GO" id="GO:0015662">
    <property type="term" value="F:P-type ion transporter activity"/>
    <property type="evidence" value="ECO:0007669"/>
    <property type="project" value="InterPro"/>
</dbReference>
<organism evidence="19">
    <name type="scientific">Hirondellea gigas</name>
    <dbReference type="NCBI Taxonomy" id="1518452"/>
    <lineage>
        <taxon>Eukaryota</taxon>
        <taxon>Metazoa</taxon>
        <taxon>Ecdysozoa</taxon>
        <taxon>Arthropoda</taxon>
        <taxon>Crustacea</taxon>
        <taxon>Multicrustacea</taxon>
        <taxon>Malacostraca</taxon>
        <taxon>Eumalacostraca</taxon>
        <taxon>Peracarida</taxon>
        <taxon>Amphipoda</taxon>
        <taxon>Amphilochidea</taxon>
        <taxon>Lysianassida</taxon>
        <taxon>Lysianassidira</taxon>
        <taxon>Lysianassoidea</taxon>
        <taxon>Lysianassidae</taxon>
        <taxon>Hirondellea</taxon>
    </lineage>
</organism>
<dbReference type="GO" id="GO:0016887">
    <property type="term" value="F:ATP hydrolysis activity"/>
    <property type="evidence" value="ECO:0007669"/>
    <property type="project" value="InterPro"/>
</dbReference>
<dbReference type="InterPro" id="IPR008250">
    <property type="entry name" value="ATPase_P-typ_transduc_dom_A_sf"/>
</dbReference>
<comment type="catalytic activity">
    <reaction evidence="13 14">
        <text>ATP + H2O = ADP + phosphate + H(+)</text>
        <dbReference type="Rhea" id="RHEA:13065"/>
        <dbReference type="ChEBI" id="CHEBI:15377"/>
        <dbReference type="ChEBI" id="CHEBI:15378"/>
        <dbReference type="ChEBI" id="CHEBI:30616"/>
        <dbReference type="ChEBI" id="CHEBI:43474"/>
        <dbReference type="ChEBI" id="CHEBI:456216"/>
    </reaction>
</comment>
<feature type="transmembrane region" description="Helical" evidence="14">
    <location>
        <begin position="1177"/>
        <end position="1195"/>
    </location>
</feature>
<dbReference type="CDD" id="cd07542">
    <property type="entry name" value="P-type_ATPase_cation"/>
    <property type="match status" value="1"/>
</dbReference>
<evidence type="ECO:0000256" key="10">
    <source>
        <dbReference type="ARBA" id="ARBA00022967"/>
    </source>
</evidence>
<evidence type="ECO:0000256" key="15">
    <source>
        <dbReference type="SAM" id="MobiDB-lite"/>
    </source>
</evidence>
<feature type="region of interest" description="Disordered" evidence="15">
    <location>
        <begin position="183"/>
        <end position="222"/>
    </location>
</feature>
<evidence type="ECO:0000256" key="4">
    <source>
        <dbReference type="ARBA" id="ARBA00022692"/>
    </source>
</evidence>
<dbReference type="SUPFAM" id="SSF81653">
    <property type="entry name" value="Calcium ATPase, transduction domain A"/>
    <property type="match status" value="1"/>
</dbReference>
<evidence type="ECO:0000259" key="18">
    <source>
        <dbReference type="Pfam" id="PF12409"/>
    </source>
</evidence>
<feature type="transmembrane region" description="Helical" evidence="14">
    <location>
        <begin position="1062"/>
        <end position="1083"/>
    </location>
</feature>
<feature type="transmembrane region" description="Helical" evidence="14">
    <location>
        <begin position="551"/>
        <end position="571"/>
    </location>
</feature>
<evidence type="ECO:0000259" key="17">
    <source>
        <dbReference type="Pfam" id="PF00690"/>
    </source>
</evidence>
<evidence type="ECO:0000256" key="2">
    <source>
        <dbReference type="ARBA" id="ARBA00006000"/>
    </source>
</evidence>
<dbReference type="Gene3D" id="3.40.1110.10">
    <property type="entry name" value="Calcium-transporting ATPase, cytoplasmic domain N"/>
    <property type="match status" value="1"/>
</dbReference>
<dbReference type="PANTHER" id="PTHR45630:SF8">
    <property type="entry name" value="CATION-TRANSPORTING ATPASE"/>
    <property type="match status" value="1"/>
</dbReference>
<keyword evidence="12 14" id="KW-0472">Membrane</keyword>
<dbReference type="FunFam" id="3.40.50.1000:FF:000068">
    <property type="entry name" value="Cation-transporting ATPase"/>
    <property type="match status" value="1"/>
</dbReference>
<feature type="transmembrane region" description="Helical" evidence="14">
    <location>
        <begin position="514"/>
        <end position="531"/>
    </location>
</feature>
<dbReference type="PROSITE" id="PS00154">
    <property type="entry name" value="ATPASE_E1_E2"/>
    <property type="match status" value="1"/>
</dbReference>
<comment type="subcellular location">
    <subcellularLocation>
        <location evidence="1">Late endosome membrane</location>
        <topology evidence="1">Multi-pass membrane protein</topology>
    </subcellularLocation>
    <subcellularLocation>
        <location evidence="14">Membrane</location>
        <topology evidence="14">Multi-pass membrane protein</topology>
    </subcellularLocation>
</comment>
<evidence type="ECO:0000256" key="5">
    <source>
        <dbReference type="ARBA" id="ARBA00022723"/>
    </source>
</evidence>
<dbReference type="InterPro" id="IPR018303">
    <property type="entry name" value="ATPase_P-typ_P_site"/>
</dbReference>
<dbReference type="NCBIfam" id="TIGR01494">
    <property type="entry name" value="ATPase_P-type"/>
    <property type="match status" value="2"/>
</dbReference>
<keyword evidence="5 14" id="KW-0479">Metal-binding</keyword>
<keyword evidence="4 14" id="KW-0812">Transmembrane</keyword>
<feature type="transmembrane region" description="Helical" evidence="14">
    <location>
        <begin position="70"/>
        <end position="87"/>
    </location>
</feature>
<dbReference type="InterPro" id="IPR004014">
    <property type="entry name" value="ATPase_P-typ_cation-transptr_N"/>
</dbReference>
<dbReference type="SFLD" id="SFLDG00002">
    <property type="entry name" value="C1.7:_P-type_atpase_like"/>
    <property type="match status" value="1"/>
</dbReference>
<evidence type="ECO:0000256" key="9">
    <source>
        <dbReference type="ARBA" id="ARBA00022842"/>
    </source>
</evidence>
<dbReference type="InterPro" id="IPR059000">
    <property type="entry name" value="ATPase_P-type_domA"/>
</dbReference>
<evidence type="ECO:0000256" key="7">
    <source>
        <dbReference type="ARBA" id="ARBA00022753"/>
    </source>
</evidence>
<keyword evidence="10 14" id="KW-1278">Translocase</keyword>
<feature type="region of interest" description="Disordered" evidence="15">
    <location>
        <begin position="902"/>
        <end position="943"/>
    </location>
</feature>
<keyword evidence="8 14" id="KW-0067">ATP-binding</keyword>
<dbReference type="SFLD" id="SFLDF00027">
    <property type="entry name" value="p-type_atpase"/>
    <property type="match status" value="1"/>
</dbReference>
<evidence type="ECO:0000256" key="1">
    <source>
        <dbReference type="ARBA" id="ARBA00004107"/>
    </source>
</evidence>
<feature type="region of interest" description="Disordered" evidence="15">
    <location>
        <begin position="625"/>
        <end position="657"/>
    </location>
</feature>
<reference evidence="19" key="1">
    <citation type="journal article" date="2018" name="Biosci. Biotechnol. Biochem.">
        <title>Polysaccharide hydrolase of the hadal zone amphipods Hirondellea gigas.</title>
        <authorList>
            <person name="Kobayashi H."/>
            <person name="Nagahama T."/>
            <person name="Arai W."/>
            <person name="Sasagawa Y."/>
            <person name="Umeda M."/>
            <person name="Hayashi T."/>
            <person name="Nikaido I."/>
            <person name="Watanabe H."/>
            <person name="Oguri K."/>
            <person name="Kitazato H."/>
            <person name="Fujioka K."/>
            <person name="Kido Y."/>
            <person name="Takami H."/>
        </authorList>
    </citation>
    <scope>NUCLEOTIDE SEQUENCE</scope>
    <source>
        <tissue evidence="19">Whole body</tissue>
    </source>
</reference>
<dbReference type="Pfam" id="PF12409">
    <property type="entry name" value="P5-ATPase"/>
    <property type="match status" value="1"/>
</dbReference>
<keyword evidence="3" id="KW-0597">Phosphoprotein</keyword>
<feature type="compositionally biased region" description="Polar residues" evidence="15">
    <location>
        <begin position="639"/>
        <end position="653"/>
    </location>
</feature>
<dbReference type="FunFam" id="1.20.1110.10:FF:000023">
    <property type="entry name" value="Cation-transporting ATPase"/>
    <property type="match status" value="1"/>
</dbReference>
<evidence type="ECO:0000313" key="19">
    <source>
        <dbReference type="EMBL" id="LAB68139.1"/>
    </source>
</evidence>
<dbReference type="InterPro" id="IPR001757">
    <property type="entry name" value="P_typ_ATPase"/>
</dbReference>
<dbReference type="EC" id="7.2.2.-" evidence="14"/>
<evidence type="ECO:0000256" key="6">
    <source>
        <dbReference type="ARBA" id="ARBA00022741"/>
    </source>
</evidence>
<proteinExistence type="evidence at transcript level"/>
<dbReference type="InterPro" id="IPR044492">
    <property type="entry name" value="P_typ_ATPase_HD_dom"/>
</dbReference>